<name>A0ABZ0Z256_9CAUD</name>
<reference evidence="1 2" key="1">
    <citation type="submission" date="2023-11" db="EMBL/GenBank/DDBJ databases">
        <authorList>
            <person name="Cook R."/>
            <person name="Crisci M."/>
            <person name="Pye H."/>
            <person name="Adriaenssens E."/>
            <person name="Santini J."/>
        </authorList>
    </citation>
    <scope>NUCLEOTIDE SEQUENCE [LARGE SCALE GENOMIC DNA]</scope>
    <source>
        <strain evidence="1">Lak_Megaphage_Sonny</strain>
    </source>
</reference>
<proteinExistence type="predicted"/>
<sequence length="454" mass="53966">MLKLFSNIDFTNVKTCLCLFENYVKNDVNIFGDPTKDRINNYKEILALKKYVIDNNGIIHFYVFNKADELYVNNIILEIYNIYCKCDKKLHNRIRKNMRVYLYSKNWEVNNIVAAIKNNMVQCKMNNYDYIIQNPPYSGSTHLEFLKKGLEMIQKSKGKMTIIEPATWLINVRKNGKAKKYDEIKKMIEGHISKVVVENLNEEFGIEIYTPLSITYIDMSQNFDHIEFICCGDKKYVSSLYDCNMVGEYAKIWGIFNKVQKYGDMMNDHVYNEKKSKVDENTWYCKFLQIIARVGCSDPRWSDIWFNNGMYTAYFYPSFDNREQITQNTIKSLKSGYTYDNPVYSDKPADCLYDTKEHLENWKHFVFNNKLPLFLNICLTIDQHNNSLDFVPWLVDRQYTDEEINEHFQFTAEEVKLIDKTLKKFERHSPWFKRYMCGKDSVSDEEVQKFIDSL</sequence>
<organism evidence="1 2">
    <name type="scientific">phage Lak_Megaphage_Sonny</name>
    <dbReference type="NCBI Taxonomy" id="3109229"/>
    <lineage>
        <taxon>Viruses</taxon>
        <taxon>Duplodnaviria</taxon>
        <taxon>Heunggongvirae</taxon>
        <taxon>Uroviricota</taxon>
        <taxon>Caudoviricetes</taxon>
        <taxon>Caudoviricetes code 15 clade</taxon>
    </lineage>
</organism>
<evidence type="ECO:0000313" key="1">
    <source>
        <dbReference type="EMBL" id="WQJ53243.1"/>
    </source>
</evidence>
<dbReference type="SUPFAM" id="SSF53335">
    <property type="entry name" value="S-adenosyl-L-methionine-dependent methyltransferases"/>
    <property type="match status" value="1"/>
</dbReference>
<dbReference type="InterPro" id="IPR002052">
    <property type="entry name" value="DNA_methylase_N6_adenine_CS"/>
</dbReference>
<evidence type="ECO:0008006" key="3">
    <source>
        <dbReference type="Google" id="ProtNLM"/>
    </source>
</evidence>
<dbReference type="EMBL" id="OR769223">
    <property type="protein sequence ID" value="WQJ53243.1"/>
    <property type="molecule type" value="Genomic_DNA"/>
</dbReference>
<keyword evidence="2" id="KW-1185">Reference proteome</keyword>
<dbReference type="Proteomes" id="UP001358193">
    <property type="component" value="Segment"/>
</dbReference>
<evidence type="ECO:0000313" key="2">
    <source>
        <dbReference type="Proteomes" id="UP001358193"/>
    </source>
</evidence>
<dbReference type="InterPro" id="IPR029063">
    <property type="entry name" value="SAM-dependent_MTases_sf"/>
</dbReference>
<accession>A0ABZ0Z256</accession>
<dbReference type="PROSITE" id="PS00092">
    <property type="entry name" value="N6_MTASE"/>
    <property type="match status" value="1"/>
</dbReference>
<protein>
    <recommendedName>
        <fullName evidence="3">Site-specific DNA-methyltransferase (adenine-specific)</fullName>
    </recommendedName>
</protein>